<reference evidence="5" key="1">
    <citation type="submission" date="2017-05" db="EMBL/GenBank/DDBJ databases">
        <title>Dechlorination kinetics govern the competition between two new strains of the genus Sulfurospirillum.</title>
        <authorList>
            <person name="Buttet G.F."/>
            <person name="Murray A.M."/>
            <person name="Goris T."/>
            <person name="Burion M."/>
            <person name="Lin B."/>
            <person name="Rolle M."/>
            <person name="Maillard J."/>
        </authorList>
    </citation>
    <scope>NUCLEOTIDE SEQUENCE [LARGE SCALE GENOMIC DNA]</scope>
    <source>
        <strain evidence="5">SL2-1</strain>
    </source>
</reference>
<protein>
    <submittedName>
        <fullName evidence="4">Ribosomal RNA small subunit methyltransferase C</fullName>
        <ecNumber evidence="4">2.1.1.172</ecNumber>
    </submittedName>
</protein>
<dbReference type="RefSeq" id="WP_087438683.1">
    <property type="nucleotide sequence ID" value="NZ_CP021416.1"/>
</dbReference>
<dbReference type="CDD" id="cd02440">
    <property type="entry name" value="AdoMet_MTases"/>
    <property type="match status" value="1"/>
</dbReference>
<dbReference type="Proteomes" id="UP000196005">
    <property type="component" value="Chromosome"/>
</dbReference>
<dbReference type="Pfam" id="PF05175">
    <property type="entry name" value="MTS"/>
    <property type="match status" value="1"/>
</dbReference>
<evidence type="ECO:0000256" key="1">
    <source>
        <dbReference type="ARBA" id="ARBA00022603"/>
    </source>
</evidence>
<dbReference type="InterPro" id="IPR050210">
    <property type="entry name" value="tRNA_Adenine-N(6)_MTase"/>
</dbReference>
<keyword evidence="2" id="KW-0949">S-adenosyl-L-methionine</keyword>
<dbReference type="EMBL" id="CP021416">
    <property type="protein sequence ID" value="ARU48840.1"/>
    <property type="molecule type" value="Genomic_DNA"/>
</dbReference>
<proteinExistence type="predicted"/>
<dbReference type="PANTHER" id="PTHR47739:SF1">
    <property type="entry name" value="TRNA1(VAL) (ADENINE(37)-N6)-METHYLTRANSFERASE"/>
    <property type="match status" value="1"/>
</dbReference>
<evidence type="ECO:0000259" key="3">
    <source>
        <dbReference type="Pfam" id="PF05175"/>
    </source>
</evidence>
<dbReference type="InterPro" id="IPR007848">
    <property type="entry name" value="Small_mtfrase_dom"/>
</dbReference>
<feature type="domain" description="Methyltransferase small" evidence="3">
    <location>
        <begin position="18"/>
        <end position="110"/>
    </location>
</feature>
<keyword evidence="1 4" id="KW-0489">Methyltransferase</keyword>
<dbReference type="GO" id="GO:0003676">
    <property type="term" value="F:nucleic acid binding"/>
    <property type="evidence" value="ECO:0007669"/>
    <property type="project" value="InterPro"/>
</dbReference>
<dbReference type="OrthoDB" id="5354196at2"/>
<gene>
    <name evidence="4" type="ORF">Sdiek1_1679</name>
</gene>
<dbReference type="SUPFAM" id="SSF53335">
    <property type="entry name" value="S-adenosyl-L-methionine-dependent methyltransferases"/>
    <property type="match status" value="1"/>
</dbReference>
<dbReference type="InterPro" id="IPR029063">
    <property type="entry name" value="SAM-dependent_MTases_sf"/>
</dbReference>
<dbReference type="KEGG" id="suls:Sdiek1_1679"/>
<dbReference type="PROSITE" id="PS00092">
    <property type="entry name" value="N6_MTASE"/>
    <property type="match status" value="1"/>
</dbReference>
<dbReference type="Gene3D" id="3.40.50.150">
    <property type="entry name" value="Vaccinia Virus protein VP39"/>
    <property type="match status" value="1"/>
</dbReference>
<dbReference type="GO" id="GO:0052914">
    <property type="term" value="F:16S rRNA (guanine(1207)-N(2))-methyltransferase activity"/>
    <property type="evidence" value="ECO:0007669"/>
    <property type="project" value="UniProtKB-EC"/>
</dbReference>
<dbReference type="EC" id="2.1.1.172" evidence="4"/>
<sequence length="232" mass="26241">MNLFQPEQGYRYNSDTLLLYDFIASFTPKGELLDVGCGCGILGLLLKRDFPALHVNLLDIQAQNCEISKANAHANNIEIASFTCKDFLEAKFEHKFDMIVSNPPFYHKGGVKSENDALYLSRHSSALPFTAFASKVTKSLSNRGYFFFCYDAKQLDSLMAALLANGLNVEDLRFVYPKEEREASLVLIRARKNSKTLCKIHPPLFIYNGETFSPQVQTIFERSQTKSVTWKA</sequence>
<accession>A0A1Y0HLL9</accession>
<keyword evidence="4" id="KW-0808">Transferase</keyword>
<evidence type="ECO:0000256" key="2">
    <source>
        <dbReference type="ARBA" id="ARBA00022691"/>
    </source>
</evidence>
<evidence type="ECO:0000313" key="5">
    <source>
        <dbReference type="Proteomes" id="UP000196005"/>
    </source>
</evidence>
<dbReference type="InterPro" id="IPR002052">
    <property type="entry name" value="DNA_methylase_N6_adenine_CS"/>
</dbReference>
<name>A0A1Y0HLL9_9BACT</name>
<keyword evidence="5" id="KW-1185">Reference proteome</keyword>
<organism evidence="4 5">
    <name type="scientific">Sulfurospirillum diekertiae</name>
    <dbReference type="NCBI Taxonomy" id="1854492"/>
    <lineage>
        <taxon>Bacteria</taxon>
        <taxon>Pseudomonadati</taxon>
        <taxon>Campylobacterota</taxon>
        <taxon>Epsilonproteobacteria</taxon>
        <taxon>Campylobacterales</taxon>
        <taxon>Sulfurospirillaceae</taxon>
        <taxon>Sulfurospirillum</taxon>
    </lineage>
</organism>
<dbReference type="AlphaFoldDB" id="A0A1Y0HLL9"/>
<dbReference type="PANTHER" id="PTHR47739">
    <property type="entry name" value="TRNA1(VAL) (ADENINE(37)-N6)-METHYLTRANSFERASE"/>
    <property type="match status" value="1"/>
</dbReference>
<evidence type="ECO:0000313" key="4">
    <source>
        <dbReference type="EMBL" id="ARU48840.1"/>
    </source>
</evidence>